<evidence type="ECO:0000313" key="4">
    <source>
        <dbReference type="Proteomes" id="UP001165121"/>
    </source>
</evidence>
<reference evidence="3" key="1">
    <citation type="submission" date="2023-04" db="EMBL/GenBank/DDBJ databases">
        <title>Phytophthora fragariaefolia NBRC 109709.</title>
        <authorList>
            <person name="Ichikawa N."/>
            <person name="Sato H."/>
            <person name="Tonouchi N."/>
        </authorList>
    </citation>
    <scope>NUCLEOTIDE SEQUENCE</scope>
    <source>
        <strain evidence="3">NBRC 109709</strain>
    </source>
</reference>
<proteinExistence type="predicted"/>
<keyword evidence="4" id="KW-1185">Reference proteome</keyword>
<evidence type="ECO:0000259" key="2">
    <source>
        <dbReference type="Pfam" id="PF13843"/>
    </source>
</evidence>
<feature type="compositionally biased region" description="Acidic residues" evidence="1">
    <location>
        <begin position="71"/>
        <end position="81"/>
    </location>
</feature>
<dbReference type="Proteomes" id="UP001165121">
    <property type="component" value="Unassembled WGS sequence"/>
</dbReference>
<evidence type="ECO:0000313" key="3">
    <source>
        <dbReference type="EMBL" id="GMF36986.1"/>
    </source>
</evidence>
<feature type="region of interest" description="Disordered" evidence="1">
    <location>
        <begin position="64"/>
        <end position="157"/>
    </location>
</feature>
<dbReference type="PANTHER" id="PTHR37069">
    <property type="entry name" value="DDE_TNP_1_7 DOMAIN-CONTAINING PROTEIN"/>
    <property type="match status" value="1"/>
</dbReference>
<dbReference type="OrthoDB" id="7628951at2759"/>
<gene>
    <name evidence="3" type="ORF">Pfra01_001022600</name>
</gene>
<dbReference type="EMBL" id="BSXT01000982">
    <property type="protein sequence ID" value="GMF36986.1"/>
    <property type="molecule type" value="Genomic_DNA"/>
</dbReference>
<feature type="compositionally biased region" description="Basic and acidic residues" evidence="1">
    <location>
        <begin position="97"/>
        <end position="110"/>
    </location>
</feature>
<feature type="compositionally biased region" description="Acidic residues" evidence="1">
    <location>
        <begin position="126"/>
        <end position="137"/>
    </location>
</feature>
<dbReference type="InterPro" id="IPR029526">
    <property type="entry name" value="PGBD"/>
</dbReference>
<dbReference type="Pfam" id="PF13843">
    <property type="entry name" value="DDE_Tnp_1_7"/>
    <property type="match status" value="1"/>
</dbReference>
<feature type="domain" description="PiggyBac transposable element-derived protein" evidence="2">
    <location>
        <begin position="240"/>
        <end position="417"/>
    </location>
</feature>
<sequence length="630" mass="69788">MAFQARWCELKKAGWTSKRPTRLSVDFTYLKPGKTVKDVKGEGVIVGEEALMKYLDKIDLGKTACSRDSSDSLDDSEDENQSDTNAKQPGVDEESREDSQSNEHLAEDVNHVVANDDPSEFAVLESDAENDGGDDDKEQPGDATDDGAAQLPDPPEMRFDDRLLSSLGGIENIALGAVPGNFLKEMGENDWPELAMHMPYDYLQKPYQPRSADSMQEDYPDLYRGDSGPTPRALAAASTPSGALFYFLQPRLWGDIAAESTDYFLATIDERVEGEHAKQVARERKHRGYKVKSREAVREDVLKAQLIEARELCVFIGLLIARSIVPNKEKFANHRQTREEGAIPRGCFGHFMTRDRFMHISRNLHFSPNDDPAATEDRAWKLRPVIDALQERFAIGFAPPAIMAFDEAMLPSRSTFNRMRVFEEYGIVVVLGVTSIRLPLQAELVVNIDAAHVGLIILDHPGTGDLRLNASLLPASDLIHLHASARTQEVYGTVVPPAQHRHPGDLQRLHHRECPAVNVAGLLLPLVDDALAQAKPVRHHGANGVEAHAEHPHRQSHRGVVAVGHDQAHVCRGGGRRVGAEYIPQIADDRGCTRPDVVSVVRLRLAQIYFKPASDMIRLSATCPVHDNQT</sequence>
<dbReference type="PANTHER" id="PTHR37069:SF2">
    <property type="entry name" value="PIGGYBAC TRANSPOSABLE ELEMENT-DERIVED PROTEIN DOMAIN-CONTAINING PROTEIN"/>
    <property type="match status" value="1"/>
</dbReference>
<protein>
    <submittedName>
        <fullName evidence="3">Unnamed protein product</fullName>
    </submittedName>
</protein>
<name>A0A9W6XER7_9STRA</name>
<comment type="caution">
    <text evidence="3">The sequence shown here is derived from an EMBL/GenBank/DDBJ whole genome shotgun (WGS) entry which is preliminary data.</text>
</comment>
<accession>A0A9W6XER7</accession>
<organism evidence="3 4">
    <name type="scientific">Phytophthora fragariaefolia</name>
    <dbReference type="NCBI Taxonomy" id="1490495"/>
    <lineage>
        <taxon>Eukaryota</taxon>
        <taxon>Sar</taxon>
        <taxon>Stramenopiles</taxon>
        <taxon>Oomycota</taxon>
        <taxon>Peronosporomycetes</taxon>
        <taxon>Peronosporales</taxon>
        <taxon>Peronosporaceae</taxon>
        <taxon>Phytophthora</taxon>
    </lineage>
</organism>
<dbReference type="AlphaFoldDB" id="A0A9W6XER7"/>
<evidence type="ECO:0000256" key="1">
    <source>
        <dbReference type="SAM" id="MobiDB-lite"/>
    </source>
</evidence>